<dbReference type="EMBL" id="JBHUEN010000019">
    <property type="protein sequence ID" value="MFD1881446.1"/>
    <property type="molecule type" value="Genomic_DNA"/>
</dbReference>
<reference evidence="5" key="1">
    <citation type="journal article" date="2019" name="Int. J. Syst. Evol. Microbiol.">
        <title>The Global Catalogue of Microorganisms (GCM) 10K type strain sequencing project: providing services to taxonomists for standard genome sequencing and annotation.</title>
        <authorList>
            <consortium name="The Broad Institute Genomics Platform"/>
            <consortium name="The Broad Institute Genome Sequencing Center for Infectious Disease"/>
            <person name="Wu L."/>
            <person name="Ma J."/>
        </authorList>
    </citation>
    <scope>NUCLEOTIDE SEQUENCE [LARGE SCALE GENOMIC DNA]</scope>
    <source>
        <strain evidence="5">CCUG 56029</strain>
    </source>
</reference>
<dbReference type="InterPro" id="IPR016169">
    <property type="entry name" value="FAD-bd_PCMH_sub2"/>
</dbReference>
<dbReference type="Pfam" id="PF01565">
    <property type="entry name" value="FAD_binding_4"/>
    <property type="match status" value="1"/>
</dbReference>
<dbReference type="InterPro" id="IPR016164">
    <property type="entry name" value="FAD-linked_Oxase-like_C"/>
</dbReference>
<evidence type="ECO:0000256" key="1">
    <source>
        <dbReference type="ARBA" id="ARBA00022630"/>
    </source>
</evidence>
<dbReference type="InterPro" id="IPR036318">
    <property type="entry name" value="FAD-bd_PCMH-like_sf"/>
</dbReference>
<dbReference type="SUPFAM" id="SSF56176">
    <property type="entry name" value="FAD-binding/transporter-associated domain-like"/>
    <property type="match status" value="1"/>
</dbReference>
<evidence type="ECO:0000313" key="4">
    <source>
        <dbReference type="EMBL" id="MFD1881446.1"/>
    </source>
</evidence>
<organism evidence="4 5">
    <name type="scientific">Paracoccus pacificus</name>
    <dbReference type="NCBI Taxonomy" id="1463598"/>
    <lineage>
        <taxon>Bacteria</taxon>
        <taxon>Pseudomonadati</taxon>
        <taxon>Pseudomonadota</taxon>
        <taxon>Alphaproteobacteria</taxon>
        <taxon>Rhodobacterales</taxon>
        <taxon>Paracoccaceae</taxon>
        <taxon>Paracoccus</taxon>
    </lineage>
</organism>
<dbReference type="PANTHER" id="PTHR11748:SF103">
    <property type="entry name" value="GLYCOLATE OXIDASE SUBUNIT GLCE"/>
    <property type="match status" value="1"/>
</dbReference>
<dbReference type="InterPro" id="IPR016166">
    <property type="entry name" value="FAD-bd_PCMH"/>
</dbReference>
<sequence>MRPESEERLAEIVRTASGPLHVRGGGTHRTPPEDTTVIEMAGLTGVTLYEPAAMTLVAAAGTTLDSIDAILAAEGQQLAFEPPSPARATLGGMVAMNASGPRRVQAGACRDSLIGLRFVDGLGQVAKNGGRVMKNVTGYDLVKLMAGSRGTLGVLTEVAFKTAPIPPAARTLSLPDLDAAHAVAALTAALTSPHDVSGAAWLPGRGAMVRVEGLAGSVGFRAGELSRVLAQFGPVEVDAADAADWRELADIPVAVTASVTAGVGITDPVSDLVSDLAGDQLWRILCRPSQSGQLLRVLPTPVALDWGGALIWVRLPRGWTPPPGLPGQGECMDDGRIFPAPDPRVARLNAELRAKFDPRGIFGD</sequence>
<keyword evidence="5" id="KW-1185">Reference proteome</keyword>
<dbReference type="PROSITE" id="PS51387">
    <property type="entry name" value="FAD_PCMH"/>
    <property type="match status" value="1"/>
</dbReference>
<keyword evidence="2" id="KW-0274">FAD</keyword>
<evidence type="ECO:0000259" key="3">
    <source>
        <dbReference type="PROSITE" id="PS51387"/>
    </source>
</evidence>
<name>A0ABW4R5V7_9RHOB</name>
<feature type="domain" description="FAD-binding PCMH-type" evidence="3">
    <location>
        <begin position="1"/>
        <end position="165"/>
    </location>
</feature>
<comment type="caution">
    <text evidence="4">The sequence shown here is derived from an EMBL/GenBank/DDBJ whole genome shotgun (WGS) entry which is preliminary data.</text>
</comment>
<evidence type="ECO:0000256" key="2">
    <source>
        <dbReference type="ARBA" id="ARBA00022827"/>
    </source>
</evidence>
<accession>A0ABW4R5V7</accession>
<dbReference type="RefSeq" id="WP_379141311.1">
    <property type="nucleotide sequence ID" value="NZ_JBHUEN010000019.1"/>
</dbReference>
<dbReference type="Gene3D" id="3.30.465.10">
    <property type="match status" value="1"/>
</dbReference>
<gene>
    <name evidence="4" type="ORF">ACFSCT_06920</name>
</gene>
<proteinExistence type="predicted"/>
<protein>
    <submittedName>
        <fullName evidence="4">FAD-binding protein</fullName>
    </submittedName>
</protein>
<dbReference type="InterPro" id="IPR006094">
    <property type="entry name" value="Oxid_FAD_bind_N"/>
</dbReference>
<dbReference type="PANTHER" id="PTHR11748">
    <property type="entry name" value="D-LACTATE DEHYDROGENASE"/>
    <property type="match status" value="1"/>
</dbReference>
<dbReference type="SUPFAM" id="SSF55103">
    <property type="entry name" value="FAD-linked oxidases, C-terminal domain"/>
    <property type="match status" value="1"/>
</dbReference>
<dbReference type="Proteomes" id="UP001597213">
    <property type="component" value="Unassembled WGS sequence"/>
</dbReference>
<evidence type="ECO:0000313" key="5">
    <source>
        <dbReference type="Proteomes" id="UP001597213"/>
    </source>
</evidence>
<keyword evidence="1" id="KW-0285">Flavoprotein</keyword>